<dbReference type="AlphaFoldDB" id="A0A1M4U8G5"/>
<dbReference type="Pfam" id="PF06580">
    <property type="entry name" value="His_kinase"/>
    <property type="match status" value="1"/>
</dbReference>
<dbReference type="InterPro" id="IPR010559">
    <property type="entry name" value="Sig_transdc_His_kin_internal"/>
</dbReference>
<gene>
    <name evidence="3" type="ORF">SAMN05444405_10221</name>
</gene>
<name>A0A1M4U8G5_9BACE</name>
<feature type="domain" description="Signal transduction histidine kinase internal region" evidence="2">
    <location>
        <begin position="475"/>
        <end position="549"/>
    </location>
</feature>
<keyword evidence="1" id="KW-1133">Transmembrane helix</keyword>
<dbReference type="Gene3D" id="1.25.40.10">
    <property type="entry name" value="Tetratricopeptide repeat domain"/>
    <property type="match status" value="2"/>
</dbReference>
<dbReference type="InterPro" id="IPR036890">
    <property type="entry name" value="HATPase_C_sf"/>
</dbReference>
<dbReference type="GO" id="GO:0000155">
    <property type="term" value="F:phosphorelay sensor kinase activity"/>
    <property type="evidence" value="ECO:0007669"/>
    <property type="project" value="InterPro"/>
</dbReference>
<dbReference type="OrthoDB" id="908907at2"/>
<dbReference type="InterPro" id="IPR050640">
    <property type="entry name" value="Bact_2-comp_sensor_kinase"/>
</dbReference>
<dbReference type="PANTHER" id="PTHR34220">
    <property type="entry name" value="SENSOR HISTIDINE KINASE YPDA"/>
    <property type="match status" value="1"/>
</dbReference>
<dbReference type="Proteomes" id="UP000184509">
    <property type="component" value="Unassembled WGS sequence"/>
</dbReference>
<feature type="transmembrane region" description="Helical" evidence="1">
    <location>
        <begin position="7"/>
        <end position="26"/>
    </location>
</feature>
<feature type="transmembrane region" description="Helical" evidence="1">
    <location>
        <begin position="433"/>
        <end position="456"/>
    </location>
</feature>
<keyword evidence="1" id="KW-0812">Transmembrane</keyword>
<dbReference type="Gene3D" id="3.30.565.10">
    <property type="entry name" value="Histidine kinase-like ATPase, C-terminal domain"/>
    <property type="match status" value="1"/>
</dbReference>
<organism evidence="3 4">
    <name type="scientific">Bacteroides luti</name>
    <dbReference type="NCBI Taxonomy" id="1297750"/>
    <lineage>
        <taxon>Bacteria</taxon>
        <taxon>Pseudomonadati</taxon>
        <taxon>Bacteroidota</taxon>
        <taxon>Bacteroidia</taxon>
        <taxon>Bacteroidales</taxon>
        <taxon>Bacteroidaceae</taxon>
        <taxon>Bacteroides</taxon>
    </lineage>
</organism>
<sequence length="678" mass="79334">MIIKNNTSIRILTNILAILIFTSIYSCKKTSSVRFSNNQLIDSFIQQAQDSLYNNITLSKDLLKKAMKIAPDSVMYYKAYSTYALTYSAINQYDSSLLLSHQVINFCKRQELSPRIYELLASSNNNIGVYYGQMSVPDSALYYFKEALKQYELANNTNRIPDMYINLADMYSRKGDFAMSAYYYRKALSKSDSLKITDKMGFPIYFGLGQIYMEVRDFELSDTYYRLAEKFYDNRTLAEKFTFCNNRGNFYYYKEEYDKALPWFQKAKKLVSKGDYQFYVNLCELNLGDIYLNLNKLDSVPDCLDKSYSYFSTIKNKTALYYISTIRAGLALKQKNTQLARKLLEETKDSSGVEANILSIRNKYLQKYYAQIGDFKQAYYYQAKNIAIDDSIRNDKAEKRISEIDMRYKQDTTLVNNKLVIQKQASQMKSLRYISFIWILICLIILSTFVYIFICLKKKKDLQQIKYMDKLIKLRMENIRNRVSPHFIFNIINNEISSSGENERKNLYNLATLMRKNLEISENTKVSLEEELDFVKLYIELEKRNLGEDFRIEWNLDNEIDLKEMFILPMSIQIPVENAIKHALRPKEGDKILSISLEKEQEGLNVFIRDNGAGYFPQQESQTKGTGNGLRILFQTIQLLNSKNINKISLNIQNIRKNNEDICGAEVHIFIPDKYKFE</sequence>
<dbReference type="PANTHER" id="PTHR34220:SF7">
    <property type="entry name" value="SENSOR HISTIDINE KINASE YPDA"/>
    <property type="match status" value="1"/>
</dbReference>
<protein>
    <submittedName>
        <fullName evidence="3">Tetratricopeptide repeat-containing protein</fullName>
    </submittedName>
</protein>
<evidence type="ECO:0000313" key="3">
    <source>
        <dbReference type="EMBL" id="SHE52860.1"/>
    </source>
</evidence>
<evidence type="ECO:0000259" key="2">
    <source>
        <dbReference type="Pfam" id="PF06580"/>
    </source>
</evidence>
<evidence type="ECO:0000256" key="1">
    <source>
        <dbReference type="SAM" id="Phobius"/>
    </source>
</evidence>
<dbReference type="Pfam" id="PF13181">
    <property type="entry name" value="TPR_8"/>
    <property type="match status" value="3"/>
</dbReference>
<dbReference type="GO" id="GO:0016020">
    <property type="term" value="C:membrane"/>
    <property type="evidence" value="ECO:0007669"/>
    <property type="project" value="InterPro"/>
</dbReference>
<proteinExistence type="predicted"/>
<keyword evidence="4" id="KW-1185">Reference proteome</keyword>
<accession>A0A1M4U8G5</accession>
<dbReference type="PROSITE" id="PS51257">
    <property type="entry name" value="PROKAR_LIPOPROTEIN"/>
    <property type="match status" value="1"/>
</dbReference>
<dbReference type="InterPro" id="IPR019734">
    <property type="entry name" value="TPR_rpt"/>
</dbReference>
<keyword evidence="1" id="KW-0472">Membrane</keyword>
<dbReference type="EMBL" id="FQTV01000002">
    <property type="protein sequence ID" value="SHE52860.1"/>
    <property type="molecule type" value="Genomic_DNA"/>
</dbReference>
<dbReference type="InterPro" id="IPR011990">
    <property type="entry name" value="TPR-like_helical_dom_sf"/>
</dbReference>
<dbReference type="SUPFAM" id="SSF55874">
    <property type="entry name" value="ATPase domain of HSP90 chaperone/DNA topoisomerase II/histidine kinase"/>
    <property type="match status" value="1"/>
</dbReference>
<reference evidence="3 4" key="1">
    <citation type="submission" date="2016-11" db="EMBL/GenBank/DDBJ databases">
        <authorList>
            <person name="Jaros S."/>
            <person name="Januszkiewicz K."/>
            <person name="Wedrychowicz H."/>
        </authorList>
    </citation>
    <scope>NUCLEOTIDE SEQUENCE [LARGE SCALE GENOMIC DNA]</scope>
    <source>
        <strain evidence="3 4">DSM 26991</strain>
    </source>
</reference>
<evidence type="ECO:0000313" key="4">
    <source>
        <dbReference type="Proteomes" id="UP000184509"/>
    </source>
</evidence>
<dbReference type="RefSeq" id="WP_083547552.1">
    <property type="nucleotide sequence ID" value="NZ_FQTV01000002.1"/>
</dbReference>
<dbReference type="SUPFAM" id="SSF81901">
    <property type="entry name" value="HCP-like"/>
    <property type="match status" value="2"/>
</dbReference>
<dbReference type="STRING" id="1297750.SAMN05444405_10221"/>
<dbReference type="SMART" id="SM00028">
    <property type="entry name" value="TPR"/>
    <property type="match status" value="4"/>
</dbReference>